<dbReference type="AlphaFoldDB" id="A0AAV2E3H8"/>
<organism evidence="1 2">
    <name type="scientific">Linum trigynum</name>
    <dbReference type="NCBI Taxonomy" id="586398"/>
    <lineage>
        <taxon>Eukaryota</taxon>
        <taxon>Viridiplantae</taxon>
        <taxon>Streptophyta</taxon>
        <taxon>Embryophyta</taxon>
        <taxon>Tracheophyta</taxon>
        <taxon>Spermatophyta</taxon>
        <taxon>Magnoliopsida</taxon>
        <taxon>eudicotyledons</taxon>
        <taxon>Gunneridae</taxon>
        <taxon>Pentapetalae</taxon>
        <taxon>rosids</taxon>
        <taxon>fabids</taxon>
        <taxon>Malpighiales</taxon>
        <taxon>Linaceae</taxon>
        <taxon>Linum</taxon>
    </lineage>
</organism>
<evidence type="ECO:0000313" key="1">
    <source>
        <dbReference type="EMBL" id="CAL1380354.1"/>
    </source>
</evidence>
<keyword evidence="2" id="KW-1185">Reference proteome</keyword>
<reference evidence="1 2" key="1">
    <citation type="submission" date="2024-04" db="EMBL/GenBank/DDBJ databases">
        <authorList>
            <person name="Fracassetti M."/>
        </authorList>
    </citation>
    <scope>NUCLEOTIDE SEQUENCE [LARGE SCALE GENOMIC DNA]</scope>
</reference>
<dbReference type="EMBL" id="OZ034817">
    <property type="protein sequence ID" value="CAL1380354.1"/>
    <property type="molecule type" value="Genomic_DNA"/>
</dbReference>
<name>A0AAV2E3H8_9ROSI</name>
<protein>
    <submittedName>
        <fullName evidence="1">Uncharacterized protein</fullName>
    </submittedName>
</protein>
<evidence type="ECO:0000313" key="2">
    <source>
        <dbReference type="Proteomes" id="UP001497516"/>
    </source>
</evidence>
<sequence>MTAENSFALFSTAVGGGSGGGERGIVVEKLDPFMDGDFVGRYRRRGGRGGSSVYSNWSLELRFYSRRSTSHPPGDVAEGLEMENNGDFFEFEKKGGSGFRPQTERRKWSRSIFGDFGIFLIFHY</sequence>
<proteinExistence type="predicted"/>
<dbReference type="Proteomes" id="UP001497516">
    <property type="component" value="Chromosome 4"/>
</dbReference>
<gene>
    <name evidence="1" type="ORF">LTRI10_LOCUS21805</name>
</gene>
<accession>A0AAV2E3H8</accession>